<evidence type="ECO:0000313" key="1">
    <source>
        <dbReference type="EMBL" id="KAH6938206.1"/>
    </source>
</evidence>
<keyword evidence="2" id="KW-1185">Reference proteome</keyword>
<accession>A0ACB7STB2</accession>
<evidence type="ECO:0000313" key="2">
    <source>
        <dbReference type="Proteomes" id="UP000821845"/>
    </source>
</evidence>
<reference evidence="1" key="1">
    <citation type="submission" date="2020-05" db="EMBL/GenBank/DDBJ databases">
        <title>Large-scale comparative analyses of tick genomes elucidate their genetic diversity and vector capacities.</title>
        <authorList>
            <person name="Jia N."/>
            <person name="Wang J."/>
            <person name="Shi W."/>
            <person name="Du L."/>
            <person name="Sun Y."/>
            <person name="Zhan W."/>
            <person name="Jiang J."/>
            <person name="Wang Q."/>
            <person name="Zhang B."/>
            <person name="Ji P."/>
            <person name="Sakyi L.B."/>
            <person name="Cui X."/>
            <person name="Yuan T."/>
            <person name="Jiang B."/>
            <person name="Yang W."/>
            <person name="Lam T.T.-Y."/>
            <person name="Chang Q."/>
            <person name="Ding S."/>
            <person name="Wang X."/>
            <person name="Zhu J."/>
            <person name="Ruan X."/>
            <person name="Zhao L."/>
            <person name="Wei J."/>
            <person name="Que T."/>
            <person name="Du C."/>
            <person name="Cheng J."/>
            <person name="Dai P."/>
            <person name="Han X."/>
            <person name="Huang E."/>
            <person name="Gao Y."/>
            <person name="Liu J."/>
            <person name="Shao H."/>
            <person name="Ye R."/>
            <person name="Li L."/>
            <person name="Wei W."/>
            <person name="Wang X."/>
            <person name="Wang C."/>
            <person name="Yang T."/>
            <person name="Huo Q."/>
            <person name="Li W."/>
            <person name="Guo W."/>
            <person name="Chen H."/>
            <person name="Zhou L."/>
            <person name="Ni X."/>
            <person name="Tian J."/>
            <person name="Zhou Y."/>
            <person name="Sheng Y."/>
            <person name="Liu T."/>
            <person name="Pan Y."/>
            <person name="Xia L."/>
            <person name="Li J."/>
            <person name="Zhao F."/>
            <person name="Cao W."/>
        </authorList>
    </citation>
    <scope>NUCLEOTIDE SEQUENCE</scope>
    <source>
        <strain evidence="1">Hyas-2018</strain>
    </source>
</reference>
<sequence>MAGTVAALAAALLALFDQFYTRGVRIWFDHGLSHLFRYLLAVVQLTYLLRRKDRRFRYLETEHNDDVVNNGAICAPLEWSHECPLKREQLAKGQDVVLFYGVNTRGDRLVVNVSRLRNHLAQLWIALYTADGAQYSLPVSLTLDRSEGSSFSAAGLRLQCLAPNRRWRVAFNGLLSWSAVSHTLEMPAELAPTLLAERLAEMSTFSMLCDASSVSYGSIYAPVSVIRPIDSNVGRVDDAFYAERSKLDIRSGELSLPIDVKRVGPFLALTNDENPGVRLAGLDLKCEDNIGSGFIISISNGYEQGNEEIPEHIKHRIIEDDELPKVLPLVSDIRDRCSKAPHLTGGKGSSLATLDSIATQLETFSVPRGFIVTTKSYELFSANEELARLVQQIEASIGRNESSVTIRHVCSMKNAPHQCTIRTDEDTVKHQCPYAPTANALERTAQQVVRAVVKCWASQYSFTNVNYKRQYGQPLDVPMAVVVQELVEPTAAGVMFTCDPLTGSPSYVTVTANYGIGESVVSASADPDTFVLKKTGARTVAIESKQIGHKSVYTTRTENGEVATVPLSSEKAQTVCMNDEDIERLAIIGMQIERTYTIPQDIEWAFSDGKFFMLQSRPVTTFLRETESELIHEFDNGLKSAKEIFTKGNISEVLPGAMPPLTSSFLRVAFDIYCKGQQRTGQDASLMDRTFIHSVLGRDANDEVTDAVKRVKEKNKLNFPQHMYYLARAMLTINRGVEETSRKTAELRLSVDGMTTAQEMYDYICHSLRYLRKVPVCTSQS</sequence>
<gene>
    <name evidence="1" type="ORF">HPB50_007686</name>
</gene>
<organism evidence="1 2">
    <name type="scientific">Hyalomma asiaticum</name>
    <name type="common">Tick</name>
    <dbReference type="NCBI Taxonomy" id="266040"/>
    <lineage>
        <taxon>Eukaryota</taxon>
        <taxon>Metazoa</taxon>
        <taxon>Ecdysozoa</taxon>
        <taxon>Arthropoda</taxon>
        <taxon>Chelicerata</taxon>
        <taxon>Arachnida</taxon>
        <taxon>Acari</taxon>
        <taxon>Parasitiformes</taxon>
        <taxon>Ixodida</taxon>
        <taxon>Ixodoidea</taxon>
        <taxon>Ixodidae</taxon>
        <taxon>Hyalomminae</taxon>
        <taxon>Hyalomma</taxon>
    </lineage>
</organism>
<dbReference type="EMBL" id="CM023482">
    <property type="protein sequence ID" value="KAH6938206.1"/>
    <property type="molecule type" value="Genomic_DNA"/>
</dbReference>
<proteinExistence type="predicted"/>
<dbReference type="Proteomes" id="UP000821845">
    <property type="component" value="Chromosome 2"/>
</dbReference>
<comment type="caution">
    <text evidence="1">The sequence shown here is derived from an EMBL/GenBank/DDBJ whole genome shotgun (WGS) entry which is preliminary data.</text>
</comment>
<protein>
    <submittedName>
        <fullName evidence="1">Uncharacterized protein</fullName>
    </submittedName>
</protein>
<name>A0ACB7STB2_HYAAI</name>